<dbReference type="PROSITE" id="PS00843">
    <property type="entry name" value="DALA_DALA_LIGASE_1"/>
    <property type="match status" value="1"/>
</dbReference>
<evidence type="ECO:0000256" key="4">
    <source>
        <dbReference type="ARBA" id="ARBA00004752"/>
    </source>
</evidence>
<protein>
    <recommendedName>
        <fullName evidence="6 19">D-alanine--D-alanine ligase</fullName>
        <ecNumber evidence="6 19">6.3.2.4</ecNumber>
    </recommendedName>
    <alternativeName>
        <fullName evidence="19">D-Ala-D-Ala ligase</fullName>
    </alternativeName>
    <alternativeName>
        <fullName evidence="19">D-alanylalanine synthetase</fullName>
    </alternativeName>
</protein>
<keyword evidence="7 19" id="KW-0963">Cytoplasm</keyword>
<reference evidence="25 26" key="1">
    <citation type="journal article" date="2015" name="Nature">
        <title>rRNA introns, odd ribosomes, and small enigmatic genomes across a large radiation of phyla.</title>
        <authorList>
            <person name="Brown C.T."/>
            <person name="Hug L.A."/>
            <person name="Thomas B.C."/>
            <person name="Sharon I."/>
            <person name="Castelle C.J."/>
            <person name="Singh A."/>
            <person name="Wilkins M.J."/>
            <person name="Williams K.H."/>
            <person name="Banfield J.F."/>
        </authorList>
    </citation>
    <scope>NUCLEOTIDE SEQUENCE [LARGE SCALE GENOMIC DNA]</scope>
</reference>
<evidence type="ECO:0000256" key="15">
    <source>
        <dbReference type="ARBA" id="ARBA00023211"/>
    </source>
</evidence>
<dbReference type="GO" id="GO:0009252">
    <property type="term" value="P:peptidoglycan biosynthetic process"/>
    <property type="evidence" value="ECO:0007669"/>
    <property type="project" value="UniProtKB-UniRule"/>
</dbReference>
<accession>A0A0G0VF05</accession>
<evidence type="ECO:0000256" key="7">
    <source>
        <dbReference type="ARBA" id="ARBA00022490"/>
    </source>
</evidence>
<evidence type="ECO:0000256" key="3">
    <source>
        <dbReference type="ARBA" id="ARBA00004496"/>
    </source>
</evidence>
<evidence type="ECO:0000313" key="25">
    <source>
        <dbReference type="EMBL" id="KKR70630.1"/>
    </source>
</evidence>
<dbReference type="GO" id="GO:0071555">
    <property type="term" value="P:cell wall organization"/>
    <property type="evidence" value="ECO:0007669"/>
    <property type="project" value="UniProtKB-KW"/>
</dbReference>
<dbReference type="FunFam" id="3.30.1490.20:FF:000007">
    <property type="entry name" value="D-alanine--D-alanine ligase"/>
    <property type="match status" value="1"/>
</dbReference>
<dbReference type="EMBL" id="LBZL01000003">
    <property type="protein sequence ID" value="KKR70630.1"/>
    <property type="molecule type" value="Genomic_DNA"/>
</dbReference>
<dbReference type="InterPro" id="IPR016185">
    <property type="entry name" value="PreATP-grasp_dom_sf"/>
</dbReference>
<feature type="binding site" evidence="21">
    <location>
        <begin position="308"/>
        <end position="309"/>
    </location>
    <ligand>
        <name>ATP</name>
        <dbReference type="ChEBI" id="CHEBI:30616"/>
    </ligand>
</feature>
<feature type="binding site" evidence="21">
    <location>
        <begin position="186"/>
        <end position="187"/>
    </location>
    <ligand>
        <name>ATP</name>
        <dbReference type="ChEBI" id="CHEBI:30616"/>
    </ligand>
</feature>
<gene>
    <name evidence="19" type="primary">ddl</name>
    <name evidence="25" type="ORF">UU13_C0003G0074</name>
</gene>
<dbReference type="NCBIfam" id="NF002525">
    <property type="entry name" value="PRK01966.1-1"/>
    <property type="match status" value="1"/>
</dbReference>
<dbReference type="NCBIfam" id="NF002378">
    <property type="entry name" value="PRK01372.1"/>
    <property type="match status" value="1"/>
</dbReference>
<keyword evidence="10 21" id="KW-0547">Nucleotide-binding</keyword>
<evidence type="ECO:0000256" key="23">
    <source>
        <dbReference type="PROSITE-ProRule" id="PRU00409"/>
    </source>
</evidence>
<comment type="caution">
    <text evidence="25">The sequence shown here is derived from an EMBL/GenBank/DDBJ whole genome shotgun (WGS) entry which is preliminary data.</text>
</comment>
<evidence type="ECO:0000313" key="26">
    <source>
        <dbReference type="Proteomes" id="UP000034452"/>
    </source>
</evidence>
<evidence type="ECO:0000256" key="14">
    <source>
        <dbReference type="ARBA" id="ARBA00022984"/>
    </source>
</evidence>
<feature type="binding site" evidence="22">
    <location>
        <position position="296"/>
    </location>
    <ligand>
        <name>Mg(2+)</name>
        <dbReference type="ChEBI" id="CHEBI:18420"/>
        <label>1</label>
    </ligand>
</feature>
<evidence type="ECO:0000256" key="6">
    <source>
        <dbReference type="ARBA" id="ARBA00012216"/>
    </source>
</evidence>
<dbReference type="Proteomes" id="UP000034452">
    <property type="component" value="Unassembled WGS sequence"/>
</dbReference>
<evidence type="ECO:0000256" key="12">
    <source>
        <dbReference type="ARBA" id="ARBA00022842"/>
    </source>
</evidence>
<evidence type="ECO:0000256" key="10">
    <source>
        <dbReference type="ARBA" id="ARBA00022741"/>
    </source>
</evidence>
<evidence type="ECO:0000256" key="5">
    <source>
        <dbReference type="ARBA" id="ARBA00010871"/>
    </source>
</evidence>
<feature type="binding site" evidence="21">
    <location>
        <begin position="178"/>
        <end position="180"/>
    </location>
    <ligand>
        <name>ATP</name>
        <dbReference type="ChEBI" id="CHEBI:30616"/>
    </ligand>
</feature>
<evidence type="ECO:0000256" key="1">
    <source>
        <dbReference type="ARBA" id="ARBA00001936"/>
    </source>
</evidence>
<evidence type="ECO:0000256" key="2">
    <source>
        <dbReference type="ARBA" id="ARBA00003921"/>
    </source>
</evidence>
<evidence type="ECO:0000259" key="24">
    <source>
        <dbReference type="PROSITE" id="PS50975"/>
    </source>
</evidence>
<dbReference type="EC" id="6.3.2.4" evidence="6 19"/>
<dbReference type="NCBIfam" id="TIGR01205">
    <property type="entry name" value="D_ala_D_alaTIGR"/>
    <property type="match status" value="1"/>
</dbReference>
<dbReference type="Gene3D" id="3.30.470.20">
    <property type="entry name" value="ATP-grasp fold, B domain"/>
    <property type="match status" value="1"/>
</dbReference>
<feature type="binding site" evidence="21">
    <location>
        <begin position="216"/>
        <end position="223"/>
    </location>
    <ligand>
        <name>ATP</name>
        <dbReference type="ChEBI" id="CHEBI:30616"/>
    </ligand>
</feature>
<dbReference type="SUPFAM" id="SSF56059">
    <property type="entry name" value="Glutathione synthetase ATP-binding domain-like"/>
    <property type="match status" value="1"/>
</dbReference>
<evidence type="ECO:0000256" key="13">
    <source>
        <dbReference type="ARBA" id="ARBA00022960"/>
    </source>
</evidence>
<comment type="catalytic activity">
    <reaction evidence="17 19">
        <text>2 D-alanine + ATP = D-alanyl-D-alanine + ADP + phosphate + H(+)</text>
        <dbReference type="Rhea" id="RHEA:11224"/>
        <dbReference type="ChEBI" id="CHEBI:15378"/>
        <dbReference type="ChEBI" id="CHEBI:30616"/>
        <dbReference type="ChEBI" id="CHEBI:43474"/>
        <dbReference type="ChEBI" id="CHEBI:57416"/>
        <dbReference type="ChEBI" id="CHEBI:57822"/>
        <dbReference type="ChEBI" id="CHEBI:456216"/>
        <dbReference type="EC" id="6.3.2.4"/>
    </reaction>
</comment>
<dbReference type="Pfam" id="PF07478">
    <property type="entry name" value="Dala_Dala_lig_C"/>
    <property type="match status" value="1"/>
</dbReference>
<dbReference type="HAMAP" id="MF_00047">
    <property type="entry name" value="Dala_Dala_lig"/>
    <property type="match status" value="1"/>
</dbReference>
<evidence type="ECO:0000256" key="19">
    <source>
        <dbReference type="HAMAP-Rule" id="MF_00047"/>
    </source>
</evidence>
<comment type="function">
    <text evidence="2 19">Cell wall formation.</text>
</comment>
<feature type="domain" description="ATP-grasp" evidence="24">
    <location>
        <begin position="142"/>
        <end position="342"/>
    </location>
</feature>
<comment type="subcellular location">
    <subcellularLocation>
        <location evidence="3 19">Cytoplasm</location>
    </subcellularLocation>
</comment>
<comment type="pathway">
    <text evidence="4 19">Cell wall biogenesis; peptidoglycan biosynthesis.</text>
</comment>
<sequence length="359" mass="39506">MKIGVLFGGKSAEHEVSLQSARNVINSLDKNKYEVIPIGIDKNGKWLLNTTSNYLLNSNNPKLIKLNNSNKEVALYAQGEGELAPVKNGTAMKGKIDVVFPIMHGPFGEDGSMQGLLKLAGVPFVGPSVLGSAVGMDKEITKRILRDAGIPVGKFVALKLGDKINFNKIKKELGLPLFIKPANMGSSVGISKVRNEIEFKKAIKEAFKYDTKIVIEEFIAGREIECAVLGNEHPMASIAGEIIANQDFYSYDAKYIDAGSVAVIPAKIDKKTMRRIQELAIKTFQALNCEGMSRVDFFLKKNGTVVVNEINTIPGFTDISMYPKLWEASGLSQAKLLDRLIELAIERFKREQKLKTTVK</sequence>
<evidence type="ECO:0000256" key="22">
    <source>
        <dbReference type="PIRSR" id="PIRSR039102-3"/>
    </source>
</evidence>
<feature type="binding site" evidence="22">
    <location>
        <position position="309"/>
    </location>
    <ligand>
        <name>Mg(2+)</name>
        <dbReference type="ChEBI" id="CHEBI:18420"/>
        <label>1</label>
    </ligand>
</feature>
<keyword evidence="16 19" id="KW-0961">Cell wall biogenesis/degradation</keyword>
<evidence type="ECO:0000256" key="16">
    <source>
        <dbReference type="ARBA" id="ARBA00023316"/>
    </source>
</evidence>
<feature type="active site" evidence="20">
    <location>
        <position position="186"/>
    </location>
</feature>
<evidence type="ECO:0000256" key="20">
    <source>
        <dbReference type="PIRSR" id="PIRSR039102-1"/>
    </source>
</evidence>
<dbReference type="PIRSF" id="PIRSF039102">
    <property type="entry name" value="Ddl/VanB"/>
    <property type="match status" value="1"/>
</dbReference>
<keyword evidence="15 22" id="KW-0464">Manganese</keyword>
<dbReference type="NCBIfam" id="NF002528">
    <property type="entry name" value="PRK01966.1-4"/>
    <property type="match status" value="1"/>
</dbReference>
<dbReference type="AlphaFoldDB" id="A0A0G0VF05"/>
<dbReference type="GO" id="GO:0008360">
    <property type="term" value="P:regulation of cell shape"/>
    <property type="evidence" value="ECO:0007669"/>
    <property type="project" value="UniProtKB-KW"/>
</dbReference>
<evidence type="ECO:0000256" key="17">
    <source>
        <dbReference type="ARBA" id="ARBA00047614"/>
    </source>
</evidence>
<comment type="pathway">
    <text evidence="18">Glycan biosynthesis.</text>
</comment>
<proteinExistence type="inferred from homology"/>
<feature type="active site" evidence="20">
    <location>
        <position position="320"/>
    </location>
</feature>
<feature type="binding site" evidence="22">
    <location>
        <position position="309"/>
    </location>
    <ligand>
        <name>Mg(2+)</name>
        <dbReference type="ChEBI" id="CHEBI:18420"/>
        <label>2</label>
    </ligand>
</feature>
<dbReference type="PROSITE" id="PS50975">
    <property type="entry name" value="ATP_GRASP"/>
    <property type="match status" value="1"/>
</dbReference>
<dbReference type="PATRIC" id="fig|1618744.3.peg.232"/>
<dbReference type="Gene3D" id="3.30.1490.20">
    <property type="entry name" value="ATP-grasp fold, A domain"/>
    <property type="match status" value="1"/>
</dbReference>
<dbReference type="InterPro" id="IPR000291">
    <property type="entry name" value="D-Ala_lig_Van_CS"/>
</dbReference>
<dbReference type="GO" id="GO:0005829">
    <property type="term" value="C:cytosol"/>
    <property type="evidence" value="ECO:0007669"/>
    <property type="project" value="TreeGrafter"/>
</dbReference>
<dbReference type="GO" id="GO:0005524">
    <property type="term" value="F:ATP binding"/>
    <property type="evidence" value="ECO:0007669"/>
    <property type="project" value="UniProtKB-UniRule"/>
</dbReference>
<evidence type="ECO:0000256" key="8">
    <source>
        <dbReference type="ARBA" id="ARBA00022598"/>
    </source>
</evidence>
<dbReference type="GO" id="GO:0008716">
    <property type="term" value="F:D-alanine-D-alanine ligase activity"/>
    <property type="evidence" value="ECO:0007669"/>
    <property type="project" value="UniProtKB-UniRule"/>
</dbReference>
<comment type="cofactor">
    <cofactor evidence="22">
        <name>Mg(2+)</name>
        <dbReference type="ChEBI" id="CHEBI:18420"/>
    </cofactor>
    <cofactor evidence="22">
        <name>Mn(2+)</name>
        <dbReference type="ChEBI" id="CHEBI:29035"/>
    </cofactor>
    <text evidence="22">Binds 2 magnesium or manganese ions per subunit.</text>
</comment>
<name>A0A0G0VF05_9BACT</name>
<dbReference type="GO" id="GO:0046872">
    <property type="term" value="F:metal ion binding"/>
    <property type="evidence" value="ECO:0007669"/>
    <property type="project" value="UniProtKB-KW"/>
</dbReference>
<evidence type="ECO:0000256" key="21">
    <source>
        <dbReference type="PIRSR" id="PIRSR039102-2"/>
    </source>
</evidence>
<keyword evidence="14 19" id="KW-0573">Peptidoglycan synthesis</keyword>
<dbReference type="Pfam" id="PF01820">
    <property type="entry name" value="Dala_Dala_lig_N"/>
    <property type="match status" value="1"/>
</dbReference>
<keyword evidence="9 22" id="KW-0479">Metal-binding</keyword>
<dbReference type="InterPro" id="IPR005905">
    <property type="entry name" value="D_ala_D_ala"/>
</dbReference>
<organism evidence="25 26">
    <name type="scientific">Candidatus Nomurabacteria bacterium GW2011_GWB1_40_7</name>
    <dbReference type="NCBI Taxonomy" id="1618744"/>
    <lineage>
        <taxon>Bacteria</taxon>
        <taxon>Candidatus Nomuraibacteriota</taxon>
    </lineage>
</organism>
<keyword evidence="12 22" id="KW-0460">Magnesium</keyword>
<dbReference type="UniPathway" id="UPA00219"/>
<keyword evidence="8 19" id="KW-0436">Ligase</keyword>
<feature type="binding site" evidence="21">
    <location>
        <position position="138"/>
    </location>
    <ligand>
        <name>ATP</name>
        <dbReference type="ChEBI" id="CHEBI:30616"/>
    </ligand>
</feature>
<dbReference type="PANTHER" id="PTHR23132">
    <property type="entry name" value="D-ALANINE--D-ALANINE LIGASE"/>
    <property type="match status" value="1"/>
</dbReference>
<dbReference type="SUPFAM" id="SSF52440">
    <property type="entry name" value="PreATP-grasp domain"/>
    <property type="match status" value="1"/>
</dbReference>
<dbReference type="InterPro" id="IPR011095">
    <property type="entry name" value="Dala_Dala_lig_C"/>
</dbReference>
<evidence type="ECO:0000256" key="18">
    <source>
        <dbReference type="ARBA" id="ARBA00060592"/>
    </source>
</evidence>
<comment type="cofactor">
    <cofactor evidence="1">
        <name>Mn(2+)</name>
        <dbReference type="ChEBI" id="CHEBI:29035"/>
    </cofactor>
</comment>
<keyword evidence="11 23" id="KW-0067">ATP-binding</keyword>
<feature type="binding site" evidence="22">
    <location>
        <position position="311"/>
    </location>
    <ligand>
        <name>Mg(2+)</name>
        <dbReference type="ChEBI" id="CHEBI:18420"/>
        <label>2</label>
    </ligand>
</feature>
<keyword evidence="13 19" id="KW-0133">Cell shape</keyword>
<evidence type="ECO:0000256" key="9">
    <source>
        <dbReference type="ARBA" id="ARBA00022723"/>
    </source>
</evidence>
<dbReference type="PANTHER" id="PTHR23132:SF25">
    <property type="entry name" value="D-ALANINE--D-ALANINE LIGASE A"/>
    <property type="match status" value="1"/>
</dbReference>
<dbReference type="InterPro" id="IPR013815">
    <property type="entry name" value="ATP_grasp_subdomain_1"/>
</dbReference>
<comment type="similarity">
    <text evidence="5 19">Belongs to the D-alanine--D-alanine ligase family.</text>
</comment>
<dbReference type="Gene3D" id="3.40.50.20">
    <property type="match status" value="1"/>
</dbReference>
<dbReference type="InterPro" id="IPR011127">
    <property type="entry name" value="Dala_Dala_lig_N"/>
</dbReference>
<evidence type="ECO:0000256" key="11">
    <source>
        <dbReference type="ARBA" id="ARBA00022840"/>
    </source>
</evidence>
<feature type="active site" evidence="20">
    <location>
        <position position="13"/>
    </location>
</feature>
<dbReference type="InterPro" id="IPR011761">
    <property type="entry name" value="ATP-grasp"/>
</dbReference>
<dbReference type="PROSITE" id="PS00844">
    <property type="entry name" value="DALA_DALA_LIGASE_2"/>
    <property type="match status" value="1"/>
</dbReference>